<accession>A0A6H5HA78</accession>
<dbReference type="Proteomes" id="UP000479000">
    <property type="component" value="Unassembled WGS sequence"/>
</dbReference>
<evidence type="ECO:0000256" key="1">
    <source>
        <dbReference type="SAM" id="MobiDB-lite"/>
    </source>
</evidence>
<sequence>MLFPHIRDTGKRVIAAAGPPGGSRGPIGGQGGGNSAGGPYPSASHTSGTVCAEAHVFPHVHALVAITTYAPVLTPPNHLLSPILLVRIPATRRWASSFGSASNRISRDRTTIKEPASRLCKTPNPQTQKSAAPDSLDFSFEAPLRLPVKAEAPSPASRLLNSSHTDIYHNLSLAERVHTSRKFDNVNTKGKAGAIRGAYRNFGDRKAEFTMDNLQSRLENWTVADNRKRTCIIFLDIRKNQDPIQNNKTTASANASRSAIQ</sequence>
<feature type="compositionally biased region" description="Gly residues" evidence="1">
    <location>
        <begin position="19"/>
        <end position="36"/>
    </location>
</feature>
<name>A0A6H5HA78_9HEMI</name>
<dbReference type="EMBL" id="CADCXU010028079">
    <property type="protein sequence ID" value="CAB0014571.1"/>
    <property type="molecule type" value="Genomic_DNA"/>
</dbReference>
<feature type="region of interest" description="Disordered" evidence="1">
    <location>
        <begin position="105"/>
        <end position="134"/>
    </location>
</feature>
<reference evidence="2 3" key="1">
    <citation type="submission" date="2020-02" db="EMBL/GenBank/DDBJ databases">
        <authorList>
            <person name="Ferguson B K."/>
        </authorList>
    </citation>
    <scope>NUCLEOTIDE SEQUENCE [LARGE SCALE GENOMIC DNA]</scope>
</reference>
<proteinExistence type="predicted"/>
<feature type="region of interest" description="Disordered" evidence="1">
    <location>
        <begin position="13"/>
        <end position="45"/>
    </location>
</feature>
<gene>
    <name evidence="2" type="ORF">NTEN_LOCUS18994</name>
</gene>
<evidence type="ECO:0000313" key="3">
    <source>
        <dbReference type="Proteomes" id="UP000479000"/>
    </source>
</evidence>
<organism evidence="2 3">
    <name type="scientific">Nesidiocoris tenuis</name>
    <dbReference type="NCBI Taxonomy" id="355587"/>
    <lineage>
        <taxon>Eukaryota</taxon>
        <taxon>Metazoa</taxon>
        <taxon>Ecdysozoa</taxon>
        <taxon>Arthropoda</taxon>
        <taxon>Hexapoda</taxon>
        <taxon>Insecta</taxon>
        <taxon>Pterygota</taxon>
        <taxon>Neoptera</taxon>
        <taxon>Paraneoptera</taxon>
        <taxon>Hemiptera</taxon>
        <taxon>Heteroptera</taxon>
        <taxon>Panheteroptera</taxon>
        <taxon>Cimicomorpha</taxon>
        <taxon>Miridae</taxon>
        <taxon>Dicyphina</taxon>
        <taxon>Nesidiocoris</taxon>
    </lineage>
</organism>
<keyword evidence="3" id="KW-1185">Reference proteome</keyword>
<dbReference type="AlphaFoldDB" id="A0A6H5HA78"/>
<evidence type="ECO:0000313" key="2">
    <source>
        <dbReference type="EMBL" id="CAB0014571.1"/>
    </source>
</evidence>
<feature type="compositionally biased region" description="Basic and acidic residues" evidence="1">
    <location>
        <begin position="105"/>
        <end position="116"/>
    </location>
</feature>
<protein>
    <submittedName>
        <fullName evidence="2">Uncharacterized protein</fullName>
    </submittedName>
</protein>